<name>A0A0F3NAX0_ANAPH</name>
<gene>
    <name evidence="2" type="ORF">APHMUC_1100</name>
</gene>
<feature type="transmembrane region" description="Helical" evidence="1">
    <location>
        <begin position="20"/>
        <end position="39"/>
    </location>
</feature>
<proteinExistence type="predicted"/>
<comment type="caution">
    <text evidence="2">The sequence shown here is derived from an EMBL/GenBank/DDBJ whole genome shotgun (WGS) entry which is preliminary data.</text>
</comment>
<reference evidence="2 3" key="1">
    <citation type="submission" date="2015-02" db="EMBL/GenBank/DDBJ databases">
        <title>Genome Sequencing of Rickettsiales.</title>
        <authorList>
            <person name="Daugherty S.C."/>
            <person name="Su Q."/>
            <person name="Abolude K."/>
            <person name="Beier-Sexton M."/>
            <person name="Carlyon J.A."/>
            <person name="Carter R."/>
            <person name="Day N.P."/>
            <person name="Dumler S.J."/>
            <person name="Dyachenko V."/>
            <person name="Godinez A."/>
            <person name="Kurtti T.J."/>
            <person name="Lichay M."/>
            <person name="Mullins K.E."/>
            <person name="Ott S."/>
            <person name="Pappas-Brown V."/>
            <person name="Paris D.H."/>
            <person name="Patel P."/>
            <person name="Richards A.L."/>
            <person name="Sadzewicz L."/>
            <person name="Sears K."/>
            <person name="Seidman D."/>
            <person name="Sengamalay N."/>
            <person name="Stenos J."/>
            <person name="Tallon L.J."/>
            <person name="Vincent G."/>
            <person name="Fraser C.M."/>
            <person name="Munderloh U."/>
            <person name="Dunning-Hotopp J.C."/>
        </authorList>
    </citation>
    <scope>NUCLEOTIDE SEQUENCE [LARGE SCALE GENOMIC DNA]</scope>
    <source>
        <strain evidence="2 3">ApMUC09</strain>
    </source>
</reference>
<keyword evidence="1" id="KW-1133">Transmembrane helix</keyword>
<accession>A0A0F3NAX0</accession>
<sequence length="43" mass="4900">MGRFFYLCKNLKQATNASSILNSGYYCFLTGLYTAAVYYTDIL</sequence>
<dbReference type="Proteomes" id="UP000033441">
    <property type="component" value="Unassembled WGS sequence"/>
</dbReference>
<keyword evidence="1" id="KW-0812">Transmembrane</keyword>
<evidence type="ECO:0000313" key="3">
    <source>
        <dbReference type="Proteomes" id="UP000033441"/>
    </source>
</evidence>
<evidence type="ECO:0000256" key="1">
    <source>
        <dbReference type="SAM" id="Phobius"/>
    </source>
</evidence>
<dbReference type="EMBL" id="LANV01000001">
    <property type="protein sequence ID" value="KJV64857.1"/>
    <property type="molecule type" value="Genomic_DNA"/>
</dbReference>
<dbReference type="AlphaFoldDB" id="A0A0F3NAX0"/>
<organism evidence="2 3">
    <name type="scientific">Anaplasma phagocytophilum str. ApMUC09</name>
    <dbReference type="NCBI Taxonomy" id="1359152"/>
    <lineage>
        <taxon>Bacteria</taxon>
        <taxon>Pseudomonadati</taxon>
        <taxon>Pseudomonadota</taxon>
        <taxon>Alphaproteobacteria</taxon>
        <taxon>Rickettsiales</taxon>
        <taxon>Anaplasmataceae</taxon>
        <taxon>Anaplasma</taxon>
        <taxon>phagocytophilum group</taxon>
    </lineage>
</organism>
<keyword evidence="1" id="KW-0472">Membrane</keyword>
<dbReference type="PATRIC" id="fig|1359152.3.peg.1153"/>
<protein>
    <submittedName>
        <fullName evidence="2">Uncharacterized protein</fullName>
    </submittedName>
</protein>
<evidence type="ECO:0000313" key="2">
    <source>
        <dbReference type="EMBL" id="KJV64857.1"/>
    </source>
</evidence>